<evidence type="ECO:0000313" key="2">
    <source>
        <dbReference type="Proteomes" id="UP000438429"/>
    </source>
</evidence>
<sequence length="96" mass="10752">MSRRRRRRRRLSSSTNSCLLTFHPKKQRTNILQPFAGVGIRGPEVLGDVSPSRVELTQHSGAYRVCVTGVEIRDSTDQHMNSLAFHALAVVVCVVH</sequence>
<comment type="caution">
    <text evidence="1">The sequence shown here is derived from an EMBL/GenBank/DDBJ whole genome shotgun (WGS) entry which is preliminary data.</text>
</comment>
<proteinExistence type="predicted"/>
<name>A0A6A4S610_SCOMX</name>
<dbReference type="Proteomes" id="UP000438429">
    <property type="component" value="Unassembled WGS sequence"/>
</dbReference>
<accession>A0A6A4S610</accession>
<dbReference type="EMBL" id="VEVO01000017">
    <property type="protein sequence ID" value="KAF0028497.1"/>
    <property type="molecule type" value="Genomic_DNA"/>
</dbReference>
<reference evidence="1 2" key="1">
    <citation type="submission" date="2019-06" db="EMBL/GenBank/DDBJ databases">
        <title>Draft genomes of female and male turbot (Scophthalmus maximus).</title>
        <authorList>
            <person name="Xu H."/>
            <person name="Xu X.-W."/>
            <person name="Shao C."/>
            <person name="Chen S."/>
        </authorList>
    </citation>
    <scope>NUCLEOTIDE SEQUENCE [LARGE SCALE GENOMIC DNA]</scope>
    <source>
        <strain evidence="1">Ysfricsl-2016a</strain>
        <tissue evidence="1">Blood</tissue>
    </source>
</reference>
<gene>
    <name evidence="1" type="ORF">F2P81_019584</name>
</gene>
<evidence type="ECO:0000313" key="1">
    <source>
        <dbReference type="EMBL" id="KAF0028497.1"/>
    </source>
</evidence>
<protein>
    <submittedName>
        <fullName evidence="1">Uncharacterized protein</fullName>
    </submittedName>
</protein>
<organism evidence="1 2">
    <name type="scientific">Scophthalmus maximus</name>
    <name type="common">Turbot</name>
    <name type="synonym">Psetta maxima</name>
    <dbReference type="NCBI Taxonomy" id="52904"/>
    <lineage>
        <taxon>Eukaryota</taxon>
        <taxon>Metazoa</taxon>
        <taxon>Chordata</taxon>
        <taxon>Craniata</taxon>
        <taxon>Vertebrata</taxon>
        <taxon>Euteleostomi</taxon>
        <taxon>Actinopterygii</taxon>
        <taxon>Neopterygii</taxon>
        <taxon>Teleostei</taxon>
        <taxon>Neoteleostei</taxon>
        <taxon>Acanthomorphata</taxon>
        <taxon>Carangaria</taxon>
        <taxon>Pleuronectiformes</taxon>
        <taxon>Pleuronectoidei</taxon>
        <taxon>Scophthalmidae</taxon>
        <taxon>Scophthalmus</taxon>
    </lineage>
</organism>
<dbReference type="AlphaFoldDB" id="A0A6A4S610"/>